<feature type="signal peptide" evidence="1">
    <location>
        <begin position="1"/>
        <end position="22"/>
    </location>
</feature>
<keyword evidence="5" id="KW-1185">Reference proteome</keyword>
<dbReference type="RefSeq" id="WP_310653985.1">
    <property type="nucleotide sequence ID" value="NZ_JAPMLA010000005.1"/>
</dbReference>
<evidence type="ECO:0000313" key="4">
    <source>
        <dbReference type="Proteomes" id="UP001259340"/>
    </source>
</evidence>
<dbReference type="EMBL" id="JAPMLD010000004">
    <property type="protein sequence ID" value="MDW4824793.1"/>
    <property type="molecule type" value="Genomic_DNA"/>
</dbReference>
<gene>
    <name evidence="2" type="ORF">OS133_03240</name>
    <name evidence="3" type="ORF">OS134_12050</name>
</gene>
<dbReference type="EMBL" id="JAPMLE010000001">
    <property type="protein sequence ID" value="MDR8522714.1"/>
    <property type="molecule type" value="Genomic_DNA"/>
</dbReference>
<evidence type="ECO:0008006" key="6">
    <source>
        <dbReference type="Google" id="ProtNLM"/>
    </source>
</evidence>
<organism evidence="2 4">
    <name type="scientific">Shewanella fidelis</name>
    <dbReference type="NCBI Taxonomy" id="173509"/>
    <lineage>
        <taxon>Bacteria</taxon>
        <taxon>Pseudomonadati</taxon>
        <taxon>Pseudomonadota</taxon>
        <taxon>Gammaproteobacteria</taxon>
        <taxon>Alteromonadales</taxon>
        <taxon>Shewanellaceae</taxon>
        <taxon>Shewanella</taxon>
    </lineage>
</organism>
<evidence type="ECO:0000313" key="3">
    <source>
        <dbReference type="EMBL" id="MDW4824793.1"/>
    </source>
</evidence>
<reference evidence="2" key="2">
    <citation type="submission" date="2022-11" db="EMBL/GenBank/DDBJ databases">
        <title>Prophages regulate Shewanella fidelis motility and biofilm formation: implications for gut colonization dynamics in Ciona robusta.</title>
        <authorList>
            <person name="Natarajan O."/>
            <person name="Gibboney S.L."/>
            <person name="Young M.N."/>
            <person name="Lim S.J."/>
            <person name="Pluta N."/>
            <person name="Atkinson C.G.F."/>
            <person name="Leigh B.A."/>
            <person name="Liberti A."/>
            <person name="Kees E."/>
            <person name="Breitbart M."/>
            <person name="Gralnick J."/>
            <person name="Dishaw L.J."/>
        </authorList>
    </citation>
    <scope>NUCLEOTIDE SEQUENCE</scope>
    <source>
        <strain evidence="2">3313</strain>
    </source>
</reference>
<accession>A0AAW8NLL4</accession>
<name>A0AAW8NLL4_9GAMM</name>
<sequence>MSKVFVTVLCWLSFALCNSAFAKVVYLYNSPLDIKRYYTTQIVIERDNLYSELIYFDSEQVILSHQSALLVPLNVPCLDNTAIHNAKLGVAYRYQVTDRQVNYCNVSSIDFPVLAKAHKVFSIEPGVIVLKVHSDLPADVMLLGNQLFDRLFQFTSLSLFGAQFPELMLQLQRKKQLIVSEGEHTFQLLLLSKRI</sequence>
<protein>
    <recommendedName>
        <fullName evidence="6">DUF2987 domain-containing protein</fullName>
    </recommendedName>
</protein>
<dbReference type="Proteomes" id="UP001259340">
    <property type="component" value="Unassembled WGS sequence"/>
</dbReference>
<dbReference type="AlphaFoldDB" id="A0AAW8NLL4"/>
<dbReference type="Proteomes" id="UP001271263">
    <property type="component" value="Unassembled WGS sequence"/>
</dbReference>
<comment type="caution">
    <text evidence="2">The sequence shown here is derived from an EMBL/GenBank/DDBJ whole genome shotgun (WGS) entry which is preliminary data.</text>
</comment>
<evidence type="ECO:0000256" key="1">
    <source>
        <dbReference type="SAM" id="SignalP"/>
    </source>
</evidence>
<feature type="chain" id="PRO_5043981603" description="DUF2987 domain-containing protein" evidence="1">
    <location>
        <begin position="23"/>
        <end position="195"/>
    </location>
</feature>
<reference evidence="3 5" key="1">
    <citation type="journal article" date="2022" name="bioRxiv">
        <title>Prophages regulate Shewanella fidelis 3313 motility and biofilm formation: implications for gut colonization dynamics in Ciona robusta.</title>
        <authorList>
            <person name="Natarajan O."/>
            <person name="Gibboney S.L."/>
            <person name="Young M.N."/>
            <person name="Lim S.J."/>
            <person name="Pluta N."/>
            <person name="Atkinson C.G."/>
            <person name="Leigh B.A."/>
            <person name="Liberti A."/>
            <person name="Kees E.D."/>
            <person name="Breitbart M."/>
            <person name="Gralnick J.A."/>
            <person name="Dishaw L.J."/>
        </authorList>
    </citation>
    <scope>NUCLEOTIDE SEQUENCE [LARGE SCALE GENOMIC DNA]</scope>
    <source>
        <strain evidence="3 5">JG4066</strain>
    </source>
</reference>
<keyword evidence="1" id="KW-0732">Signal</keyword>
<proteinExistence type="predicted"/>
<evidence type="ECO:0000313" key="2">
    <source>
        <dbReference type="EMBL" id="MDR8522714.1"/>
    </source>
</evidence>
<evidence type="ECO:0000313" key="5">
    <source>
        <dbReference type="Proteomes" id="UP001271263"/>
    </source>
</evidence>